<dbReference type="InterPro" id="IPR012340">
    <property type="entry name" value="NA-bd_OB-fold"/>
</dbReference>
<dbReference type="GO" id="GO:0003746">
    <property type="term" value="F:translation elongation factor activity"/>
    <property type="evidence" value="ECO:0007669"/>
    <property type="project" value="UniProtKB-KW"/>
</dbReference>
<feature type="domain" description="Elongation factor P C-terminal" evidence="2">
    <location>
        <begin position="130"/>
        <end position="185"/>
    </location>
</feature>
<gene>
    <name evidence="3" type="ORF">COY09_02700</name>
</gene>
<dbReference type="PANTHER" id="PTHR30053:SF14">
    <property type="entry name" value="TRANSLATION ELONGATION FACTOR KOW-LIKE DOMAIN-CONTAINING PROTEIN"/>
    <property type="match status" value="1"/>
</dbReference>
<dbReference type="InterPro" id="IPR020599">
    <property type="entry name" value="Transl_elong_fac_P/YeiP"/>
</dbReference>
<dbReference type="SMART" id="SM00841">
    <property type="entry name" value="Elong-fact-P_C"/>
    <property type="match status" value="1"/>
</dbReference>
<dbReference type="InterPro" id="IPR014722">
    <property type="entry name" value="Rib_uL2_dom2"/>
</dbReference>
<dbReference type="InterPro" id="IPR015365">
    <property type="entry name" value="Elong-fact-P_C"/>
</dbReference>
<dbReference type="InterPro" id="IPR013852">
    <property type="entry name" value="Transl_elong_P/YeiP_CS"/>
</dbReference>
<dbReference type="Gene3D" id="2.30.30.30">
    <property type="match status" value="1"/>
</dbReference>
<dbReference type="PROSITE" id="PS01275">
    <property type="entry name" value="EFP"/>
    <property type="match status" value="1"/>
</dbReference>
<dbReference type="SUPFAM" id="SSF50104">
    <property type="entry name" value="Translation proteins SH3-like domain"/>
    <property type="match status" value="1"/>
</dbReference>
<sequence>MLSHTDLKRGTIFILNNQPHEVLDYSLNFRGRGGSTASTRIKNLITGNVLSRSFHAGESFNEAEIKRRDLKFIYASRGQFVFCEITNPSKRFNLTVEQIGAGHQYLKTNIVVTGLFFNEQVANIQLPIKVSLKVTETAPGDTKGRATAGTKPAILESGAQVNVPPFIGVGDIVEINTESDEYVRRVE</sequence>
<dbReference type="FunFam" id="2.40.50.140:FF:000004">
    <property type="entry name" value="Elongation factor P"/>
    <property type="match status" value="1"/>
</dbReference>
<dbReference type="InterPro" id="IPR013185">
    <property type="entry name" value="Transl_elong_KOW-like"/>
</dbReference>
<comment type="caution">
    <text evidence="3">The sequence shown here is derived from an EMBL/GenBank/DDBJ whole genome shotgun (WGS) entry which is preliminary data.</text>
</comment>
<dbReference type="Gene3D" id="2.40.50.140">
    <property type="entry name" value="Nucleic acid-binding proteins"/>
    <property type="match status" value="2"/>
</dbReference>
<dbReference type="InterPro" id="IPR008991">
    <property type="entry name" value="Translation_prot_SH3-like_sf"/>
</dbReference>
<dbReference type="GO" id="GO:0005829">
    <property type="term" value="C:cytosol"/>
    <property type="evidence" value="ECO:0007669"/>
    <property type="project" value="UniProtKB-ARBA"/>
</dbReference>
<evidence type="ECO:0000313" key="4">
    <source>
        <dbReference type="Proteomes" id="UP000231071"/>
    </source>
</evidence>
<accession>A0A2M7UH86</accession>
<dbReference type="Pfam" id="PF08207">
    <property type="entry name" value="EFP_N"/>
    <property type="match status" value="1"/>
</dbReference>
<keyword evidence="3" id="KW-0648">Protein biosynthesis</keyword>
<comment type="similarity">
    <text evidence="1">Belongs to the elongation factor P family.</text>
</comment>
<dbReference type="SUPFAM" id="SSF50249">
    <property type="entry name" value="Nucleic acid-binding proteins"/>
    <property type="match status" value="1"/>
</dbReference>
<dbReference type="AlphaFoldDB" id="A0A2M7UH86"/>
<dbReference type="CDD" id="cd05794">
    <property type="entry name" value="S1_EF-P_repeat_2"/>
    <property type="match status" value="1"/>
</dbReference>
<evidence type="ECO:0000256" key="1">
    <source>
        <dbReference type="ARBA" id="ARBA00009479"/>
    </source>
</evidence>
<dbReference type="Pfam" id="PF09285">
    <property type="entry name" value="Elong-fact-P_C"/>
    <property type="match status" value="1"/>
</dbReference>
<evidence type="ECO:0000313" key="3">
    <source>
        <dbReference type="EMBL" id="PIZ70549.1"/>
    </source>
</evidence>
<protein>
    <submittedName>
        <fullName evidence="3">Elongation factor P</fullName>
    </submittedName>
</protein>
<evidence type="ECO:0000259" key="2">
    <source>
        <dbReference type="SMART" id="SM00841"/>
    </source>
</evidence>
<keyword evidence="3" id="KW-0251">Elongation factor</keyword>
<dbReference type="PANTHER" id="PTHR30053">
    <property type="entry name" value="ELONGATION FACTOR P"/>
    <property type="match status" value="1"/>
</dbReference>
<organism evidence="3 4">
    <name type="scientific">Candidatus Portnoybacteria bacterium CG_4_10_14_0_2_um_filter_39_11</name>
    <dbReference type="NCBI Taxonomy" id="1974797"/>
    <lineage>
        <taxon>Bacteria</taxon>
        <taxon>Candidatus Portnoyibacteriota</taxon>
    </lineage>
</organism>
<dbReference type="PIRSF" id="PIRSF005901">
    <property type="entry name" value="EF-P"/>
    <property type="match status" value="1"/>
</dbReference>
<name>A0A2M7UH86_9BACT</name>
<reference evidence="4" key="1">
    <citation type="submission" date="2017-09" db="EMBL/GenBank/DDBJ databases">
        <title>Depth-based differentiation of microbial function through sediment-hosted aquifers and enrichment of novel symbionts in the deep terrestrial subsurface.</title>
        <authorList>
            <person name="Probst A.J."/>
            <person name="Ladd B."/>
            <person name="Jarett J.K."/>
            <person name="Geller-Mcgrath D.E."/>
            <person name="Sieber C.M.K."/>
            <person name="Emerson J.B."/>
            <person name="Anantharaman K."/>
            <person name="Thomas B.C."/>
            <person name="Malmstrom R."/>
            <person name="Stieglmeier M."/>
            <person name="Klingl A."/>
            <person name="Woyke T."/>
            <person name="Ryan C.M."/>
            <person name="Banfield J.F."/>
        </authorList>
    </citation>
    <scope>NUCLEOTIDE SEQUENCE [LARGE SCALE GENOMIC DNA]</scope>
</reference>
<proteinExistence type="inferred from homology"/>
<dbReference type="Proteomes" id="UP000231071">
    <property type="component" value="Unassembled WGS sequence"/>
</dbReference>
<dbReference type="EMBL" id="PFOI01000045">
    <property type="protein sequence ID" value="PIZ70549.1"/>
    <property type="molecule type" value="Genomic_DNA"/>
</dbReference>
<dbReference type="GO" id="GO:0043043">
    <property type="term" value="P:peptide biosynthetic process"/>
    <property type="evidence" value="ECO:0007669"/>
    <property type="project" value="InterPro"/>
</dbReference>